<dbReference type="InterPro" id="IPR013083">
    <property type="entry name" value="Znf_RING/FYVE/PHD"/>
</dbReference>
<evidence type="ECO:0000313" key="1">
    <source>
        <dbReference type="EMBL" id="EMY81330.1"/>
    </source>
</evidence>
<dbReference type="Proteomes" id="UP000012317">
    <property type="component" value="Unassembled WGS sequence"/>
</dbReference>
<accession>N1WQR8</accession>
<keyword evidence="2" id="KW-1185">Reference proteome</keyword>
<evidence type="ECO:0008006" key="3">
    <source>
        <dbReference type="Google" id="ProtNLM"/>
    </source>
</evidence>
<dbReference type="Gene3D" id="3.30.40.10">
    <property type="entry name" value="Zinc/RING finger domain, C3HC4 (zinc finger)"/>
    <property type="match status" value="1"/>
</dbReference>
<organism evidence="1 2">
    <name type="scientific">Psychroflexus gondwanensis ACAM 44</name>
    <dbReference type="NCBI Taxonomy" id="1189619"/>
    <lineage>
        <taxon>Bacteria</taxon>
        <taxon>Pseudomonadati</taxon>
        <taxon>Bacteroidota</taxon>
        <taxon>Flavobacteriia</taxon>
        <taxon>Flavobacteriales</taxon>
        <taxon>Flavobacteriaceae</taxon>
        <taxon>Psychroflexus</taxon>
    </lineage>
</organism>
<reference evidence="1 2" key="1">
    <citation type="journal article" date="2014" name="Genome Biol. Evol.">
        <title>Extensive gene acquisition in the extremely psychrophilic bacterial species Psychroflexus torquis and the link to sea-ice ecosystem specialism.</title>
        <authorList>
            <person name="Feng S."/>
            <person name="Powell S.M."/>
            <person name="Wilson R."/>
            <person name="Bowman J.P."/>
        </authorList>
    </citation>
    <scope>NUCLEOTIDE SEQUENCE [LARGE SCALE GENOMIC DNA]</scope>
    <source>
        <strain evidence="1 2">ACAM 44</strain>
    </source>
</reference>
<protein>
    <recommendedName>
        <fullName evidence="3">DUF2116 family Zn-ribbon domain-containing protein</fullName>
    </recommendedName>
</protein>
<dbReference type="STRING" id="1189619.pgond44_05730"/>
<dbReference type="AlphaFoldDB" id="N1WQR8"/>
<gene>
    <name evidence="1" type="ORF">pgond44_05730</name>
</gene>
<evidence type="ECO:0000313" key="2">
    <source>
        <dbReference type="Proteomes" id="UP000012317"/>
    </source>
</evidence>
<dbReference type="EMBL" id="APLF01000005">
    <property type="protein sequence ID" value="EMY81330.1"/>
    <property type="molecule type" value="Genomic_DNA"/>
</dbReference>
<name>N1WQR8_9FLAO</name>
<comment type="caution">
    <text evidence="1">The sequence shown here is derived from an EMBL/GenBank/DDBJ whole genome shotgun (WGS) entry which is preliminary data.</text>
</comment>
<proteinExistence type="predicted"/>
<sequence>MKNKCKICKKTIIGRSDKIFCSTYCKNYYHKHLRYATKKAAVEINGFLKRNYAILLELVGKNKTQRKVYRNLLANKNFRFKYHTHLQTNSKGKTYHYIYDLAWMPFSDDEILIIRKRNP</sequence>
<dbReference type="eggNOG" id="COG4068">
    <property type="taxonomic scope" value="Bacteria"/>
</dbReference>